<comment type="caution">
    <text evidence="2">The sequence shown here is derived from an EMBL/GenBank/DDBJ whole genome shotgun (WGS) entry which is preliminary data.</text>
</comment>
<dbReference type="PANTHER" id="PTHR43685">
    <property type="entry name" value="GLYCOSYLTRANSFERASE"/>
    <property type="match status" value="1"/>
</dbReference>
<evidence type="ECO:0000313" key="2">
    <source>
        <dbReference type="EMBL" id="MBB4023095.1"/>
    </source>
</evidence>
<gene>
    <name evidence="2" type="ORF">GGR17_002917</name>
</gene>
<evidence type="ECO:0000259" key="1">
    <source>
        <dbReference type="Pfam" id="PF00535"/>
    </source>
</evidence>
<sequence>MTRVTVIIPAYNARATLGRTLQSVFDQTHRNLEIFVVDDGSTDSTPLLAERAACRDKRVIVLRQQNAGVAAARNLALAQASGEYTAWLDADDLWHPTKIEKQLAVFANAPEPPSFVYTGYRLIDTDDRILPNFRTLTDVSGHTLCRQIATNFFSNVSSIMIPTELARRFGGHDPRLRGWGIEGAEDLLLQLQLSTIGPAGCCPEALVGYRMHPHNMSLGHKRAARSNLRALDLIEEMDPDVPGWVFRLGRARTVGYVLHMLHGGDVAGARALLWCVLKRQPLYTLLTLALIARWKLCAALGIGPQRDPEVGTDFLQADPVRAPWHGHMLLTSWHRRRLDAADAARREAIPQPATGTCSRRQKGI</sequence>
<dbReference type="InterPro" id="IPR001173">
    <property type="entry name" value="Glyco_trans_2-like"/>
</dbReference>
<dbReference type="Proteomes" id="UP000585681">
    <property type="component" value="Unassembled WGS sequence"/>
</dbReference>
<dbReference type="AlphaFoldDB" id="A0A840CCK8"/>
<dbReference type="RefSeq" id="WP_162231823.1">
    <property type="nucleotide sequence ID" value="NZ_JACIEQ010000004.1"/>
</dbReference>
<dbReference type="SUPFAM" id="SSF53448">
    <property type="entry name" value="Nucleotide-diphospho-sugar transferases"/>
    <property type="match status" value="1"/>
</dbReference>
<proteinExistence type="predicted"/>
<feature type="domain" description="Glycosyltransferase 2-like" evidence="1">
    <location>
        <begin position="5"/>
        <end position="108"/>
    </location>
</feature>
<evidence type="ECO:0000313" key="3">
    <source>
        <dbReference type="Proteomes" id="UP000585681"/>
    </source>
</evidence>
<dbReference type="InterPro" id="IPR050834">
    <property type="entry name" value="Glycosyltransf_2"/>
</dbReference>
<keyword evidence="3" id="KW-1185">Reference proteome</keyword>
<dbReference type="PANTHER" id="PTHR43685:SF2">
    <property type="entry name" value="GLYCOSYLTRANSFERASE 2-LIKE DOMAIN-CONTAINING PROTEIN"/>
    <property type="match status" value="1"/>
</dbReference>
<name>A0A840CCK8_9RHOB</name>
<reference evidence="2" key="1">
    <citation type="submission" date="2020-08" db="EMBL/GenBank/DDBJ databases">
        <title>Genomic Encyclopedia of Type Strains, Phase IV (KMG-IV): sequencing the most valuable type-strain genomes for metagenomic binning, comparative biology and taxonomic classification.</title>
        <authorList>
            <person name="Goeker M."/>
        </authorList>
    </citation>
    <scope>NUCLEOTIDE SEQUENCE [LARGE SCALE GENOMIC DNA]</scope>
    <source>
        <strain evidence="2">DSM 105040</strain>
    </source>
</reference>
<accession>A0A840CCK8</accession>
<organism evidence="2 3">
    <name type="scientific">Actibacterium naphthalenivorans</name>
    <dbReference type="NCBI Taxonomy" id="1614693"/>
    <lineage>
        <taxon>Bacteria</taxon>
        <taxon>Pseudomonadati</taxon>
        <taxon>Pseudomonadota</taxon>
        <taxon>Alphaproteobacteria</taxon>
        <taxon>Rhodobacterales</taxon>
        <taxon>Roseobacteraceae</taxon>
        <taxon>Actibacterium</taxon>
    </lineage>
</organism>
<protein>
    <recommendedName>
        <fullName evidence="1">Glycosyltransferase 2-like domain-containing protein</fullName>
    </recommendedName>
</protein>
<dbReference type="CDD" id="cd00761">
    <property type="entry name" value="Glyco_tranf_GTA_type"/>
    <property type="match status" value="1"/>
</dbReference>
<dbReference type="Gene3D" id="3.90.550.10">
    <property type="entry name" value="Spore Coat Polysaccharide Biosynthesis Protein SpsA, Chain A"/>
    <property type="match status" value="1"/>
</dbReference>
<dbReference type="InterPro" id="IPR029044">
    <property type="entry name" value="Nucleotide-diphossugar_trans"/>
</dbReference>
<dbReference type="Pfam" id="PF00535">
    <property type="entry name" value="Glycos_transf_2"/>
    <property type="match status" value="1"/>
</dbReference>
<dbReference type="EMBL" id="JACIEQ010000004">
    <property type="protein sequence ID" value="MBB4023095.1"/>
    <property type="molecule type" value="Genomic_DNA"/>
</dbReference>